<dbReference type="AlphaFoldDB" id="G3S801"/>
<dbReference type="InParanoid" id="G3S801"/>
<dbReference type="PANTHER" id="PTHR14199">
    <property type="entry name" value="NEUROBLASTOMA BREAKPOINT FAMILY MEMBER 6-LIKE PROTEIN"/>
    <property type="match status" value="1"/>
</dbReference>
<dbReference type="eggNOG" id="ENOG502RU1I">
    <property type="taxonomic scope" value="Eukaryota"/>
</dbReference>
<dbReference type="InterPro" id="IPR055306">
    <property type="entry name" value="NBPF"/>
</dbReference>
<evidence type="ECO:0000313" key="7">
    <source>
        <dbReference type="Proteomes" id="UP000001519"/>
    </source>
</evidence>
<evidence type="ECO:0000256" key="4">
    <source>
        <dbReference type="SAM" id="MobiDB-lite"/>
    </source>
</evidence>
<dbReference type="PANTHER" id="PTHR14199:SF35">
    <property type="entry name" value="NEUROBLASTOMA BREAKPOINT FAMILY MEMBER 1-RELATED"/>
    <property type="match status" value="1"/>
</dbReference>
<keyword evidence="7" id="KW-1185">Reference proteome</keyword>
<evidence type="ECO:0000256" key="1">
    <source>
        <dbReference type="ARBA" id="ARBA00022737"/>
    </source>
</evidence>
<dbReference type="Ensembl" id="ENSGGOT00000025006.2">
    <property type="protein sequence ID" value="ENSGGOP00000024212.2"/>
    <property type="gene ID" value="ENSGGOG00000042435.1"/>
</dbReference>
<accession>G3S801</accession>
<proteinExistence type="inferred from homology"/>
<dbReference type="Proteomes" id="UP000001519">
    <property type="component" value="Chromosome 1"/>
</dbReference>
<comment type="similarity">
    <text evidence="3">Belongs to the NBPF family.</text>
</comment>
<dbReference type="GeneTree" id="ENSGT00420000029746"/>
<name>G3S801_GORGO</name>
<dbReference type="Bgee" id="ENSGGOG00000042435">
    <property type="expression patterns" value="Expressed in cerebellum and 6 other cell types or tissues"/>
</dbReference>
<protein>
    <recommendedName>
        <fullName evidence="5">Olduvai domain-containing protein</fullName>
    </recommendedName>
</protein>
<feature type="compositionally biased region" description="Basic residues" evidence="4">
    <location>
        <begin position="13"/>
        <end position="30"/>
    </location>
</feature>
<reference evidence="6" key="4">
    <citation type="submission" date="2025-09" db="UniProtKB">
        <authorList>
            <consortium name="Ensembl"/>
        </authorList>
    </citation>
    <scope>IDENTIFICATION</scope>
</reference>
<sequence length="276" mass="31927">MSEFIAEIEKKEKGKKRRGRRSKKKRRRGRKEGEEDQNPPCPRLSRELLDEKEPEVLRDSLDRCYSTPSGYLGLTDSCQPYRSAFYVLEQQRVGLAVDMDGELSRELLEVVEPEVLQDSLDRCYSTPSSCLEQPDSCQPYGSSFYALEEKHVGFSLDVGEIEKKGKGKKRRGRRSKKKRRRGSKEGEEGQNPPCPRLNGMLMEVEEPEVLQDSLDRCYSTPSMYFELPDSFQPYSSVFYSFEEQHISFALDVDNRFFTLMVTSLHLVFQMGVIFPQ</sequence>
<dbReference type="STRING" id="9593.ENSGGOP00000024212"/>
<feature type="region of interest" description="Disordered" evidence="4">
    <location>
        <begin position="163"/>
        <end position="197"/>
    </location>
</feature>
<feature type="compositionally biased region" description="Basic residues" evidence="4">
    <location>
        <begin position="165"/>
        <end position="182"/>
    </location>
</feature>
<dbReference type="PROSITE" id="PS51316">
    <property type="entry name" value="ODV"/>
    <property type="match status" value="2"/>
</dbReference>
<reference evidence="6 7" key="2">
    <citation type="journal article" date="2012" name="Nature">
        <title>Insights into hominid evolution from the gorilla genome sequence.</title>
        <authorList>
            <person name="Scally A."/>
            <person name="Dutheil J.Y."/>
            <person name="Hillier L.W."/>
            <person name="Jordan G.E."/>
            <person name="Goodhead I."/>
            <person name="Herrero J."/>
            <person name="Hobolth A."/>
            <person name="Lappalainen T."/>
            <person name="Mailund T."/>
            <person name="Marques-Bonet T."/>
            <person name="McCarthy S."/>
            <person name="Montgomery S.H."/>
            <person name="Schwalie P.C."/>
            <person name="Tang Y.A."/>
            <person name="Ward M.C."/>
            <person name="Xue Y."/>
            <person name="Yngvadottir B."/>
            <person name="Alkan C."/>
            <person name="Andersen L.N."/>
            <person name="Ayub Q."/>
            <person name="Ball E.V."/>
            <person name="Beal K."/>
            <person name="Bradley B.J."/>
            <person name="Chen Y."/>
            <person name="Clee C.M."/>
            <person name="Fitzgerald S."/>
            <person name="Graves T.A."/>
            <person name="Gu Y."/>
            <person name="Heath P."/>
            <person name="Heger A."/>
            <person name="Karakoc E."/>
            <person name="Kolb-Kokocinski A."/>
            <person name="Laird G.K."/>
            <person name="Lunter G."/>
            <person name="Meader S."/>
            <person name="Mort M."/>
            <person name="Mullikin J.C."/>
            <person name="Munch K."/>
            <person name="O'Connor T.D."/>
            <person name="Phillips A.D."/>
            <person name="Prado-Martinez J."/>
            <person name="Rogers A.S."/>
            <person name="Sajjadian S."/>
            <person name="Schmidt D."/>
            <person name="Shaw K."/>
            <person name="Simpson J.T."/>
            <person name="Stenson P.D."/>
            <person name="Turner D.J."/>
            <person name="Vigilant L."/>
            <person name="Vilella A.J."/>
            <person name="Whitener W."/>
            <person name="Zhu B."/>
            <person name="Cooper D.N."/>
            <person name="de Jong P."/>
            <person name="Dermitzakis E.T."/>
            <person name="Eichler E.E."/>
            <person name="Flicek P."/>
            <person name="Goldman N."/>
            <person name="Mundy N.I."/>
            <person name="Ning Z."/>
            <person name="Odom D.T."/>
            <person name="Ponting C.P."/>
            <person name="Quail M.A."/>
            <person name="Ryder O.A."/>
            <person name="Searle S.M."/>
            <person name="Warren W.C."/>
            <person name="Wilson R.K."/>
            <person name="Schierup M.H."/>
            <person name="Rogers J."/>
            <person name="Tyler-Smith C."/>
            <person name="Durbin R."/>
        </authorList>
    </citation>
    <scope>NUCLEOTIDE SEQUENCE [LARGE SCALE GENOMIC DNA]</scope>
</reference>
<reference evidence="7" key="1">
    <citation type="submission" date="2011-05" db="EMBL/GenBank/DDBJ databases">
        <title>Insights into the evolution of the great apes provided by the gorilla genome.</title>
        <authorList>
            <person name="Scally A."/>
        </authorList>
    </citation>
    <scope>NUCLEOTIDE SEQUENCE [LARGE SCALE GENOMIC DNA]</scope>
</reference>
<reference evidence="6" key="3">
    <citation type="submission" date="2025-08" db="UniProtKB">
        <authorList>
            <consortium name="Ensembl"/>
        </authorList>
    </citation>
    <scope>IDENTIFICATION</scope>
</reference>
<evidence type="ECO:0000313" key="6">
    <source>
        <dbReference type="Ensembl" id="ENSGGOP00000024212.2"/>
    </source>
</evidence>
<evidence type="ECO:0000256" key="2">
    <source>
        <dbReference type="ARBA" id="ARBA00023054"/>
    </source>
</evidence>
<dbReference type="SMART" id="SM01148">
    <property type="entry name" value="DUF1220"/>
    <property type="match status" value="3"/>
</dbReference>
<feature type="region of interest" description="Disordered" evidence="4">
    <location>
        <begin position="1"/>
        <end position="52"/>
    </location>
</feature>
<feature type="domain" description="Olduvai" evidence="5">
    <location>
        <begin position="25"/>
        <end position="177"/>
    </location>
</feature>
<dbReference type="EMBL" id="CABD030005957">
    <property type="status" value="NOT_ANNOTATED_CDS"/>
    <property type="molecule type" value="Genomic_DNA"/>
</dbReference>
<organism evidence="6 7">
    <name type="scientific">Gorilla gorilla gorilla</name>
    <name type="common">Western lowland gorilla</name>
    <dbReference type="NCBI Taxonomy" id="9595"/>
    <lineage>
        <taxon>Eukaryota</taxon>
        <taxon>Metazoa</taxon>
        <taxon>Chordata</taxon>
        <taxon>Craniata</taxon>
        <taxon>Vertebrata</taxon>
        <taxon>Euteleostomi</taxon>
        <taxon>Mammalia</taxon>
        <taxon>Eutheria</taxon>
        <taxon>Euarchontoglires</taxon>
        <taxon>Primates</taxon>
        <taxon>Haplorrhini</taxon>
        <taxon>Catarrhini</taxon>
        <taxon>Hominidae</taxon>
        <taxon>Gorilla</taxon>
    </lineage>
</organism>
<feature type="domain" description="Olduvai" evidence="5">
    <location>
        <begin position="178"/>
        <end position="276"/>
    </location>
</feature>
<evidence type="ECO:0000256" key="3">
    <source>
        <dbReference type="ARBA" id="ARBA00038417"/>
    </source>
</evidence>
<keyword evidence="2" id="KW-0175">Coiled coil</keyword>
<dbReference type="Pfam" id="PF06758">
    <property type="entry name" value="Olduvai"/>
    <property type="match status" value="3"/>
</dbReference>
<evidence type="ECO:0000259" key="5">
    <source>
        <dbReference type="PROSITE" id="PS51316"/>
    </source>
</evidence>
<dbReference type="InterPro" id="IPR010630">
    <property type="entry name" value="Olduvai_dom"/>
</dbReference>
<dbReference type="EMBL" id="CABD030005958">
    <property type="status" value="NOT_ANNOTATED_CDS"/>
    <property type="molecule type" value="Genomic_DNA"/>
</dbReference>
<dbReference type="EMBL" id="CABD030005956">
    <property type="status" value="NOT_ANNOTATED_CDS"/>
    <property type="molecule type" value="Genomic_DNA"/>
</dbReference>
<keyword evidence="1" id="KW-0677">Repeat</keyword>